<keyword evidence="2" id="KW-0472">Membrane</keyword>
<dbReference type="RefSeq" id="WP_253745532.1">
    <property type="nucleotide sequence ID" value="NZ_BAABKA010000054.1"/>
</dbReference>
<evidence type="ECO:0000256" key="3">
    <source>
        <dbReference type="SAM" id="SignalP"/>
    </source>
</evidence>
<protein>
    <recommendedName>
        <fullName evidence="6">Secreted protein</fullName>
    </recommendedName>
</protein>
<dbReference type="Proteomes" id="UP001139648">
    <property type="component" value="Unassembled WGS sequence"/>
</dbReference>
<sequence length="416" mass="43058">MIRVLAAAFLLVLWAAVPARAHVVESGAELRVTQTFAAGEVTLVIAGVSSVPAPLLVSAHAVRSTGLQLGLELRSLADGSRSAGSARVGQGPAALPVRQAGPYELRVRAGGEASVIPFRVLVPAAAPWTMVMDGAFLVAGLLVVGGVLAGSRSRLLVGGASAAGAVAVAVMLLTPYLPPAPPEGAAPVTEAGRPYVQGRFSTLPARPATGAEFTLTLRLTDGATGRPVDDLAVHHEAPAHVVITSQDGAVFRHVHPLRTAPGVLSVRLRLPSPGRYLAHAEIERQESGGQLVSGAFAVAGPARPEAEPQETAPQETAPQETAPQETATPRITPAEPVAGSPVTVEIGVEGPLQPWLGMPGHLIVRSEDGAYLAHAHGAAALRFTLTLPDPGRYQAWAQYVTGDRLVTRPFTMEVDR</sequence>
<evidence type="ECO:0000313" key="4">
    <source>
        <dbReference type="EMBL" id="MCP2358418.1"/>
    </source>
</evidence>
<evidence type="ECO:0000313" key="5">
    <source>
        <dbReference type="Proteomes" id="UP001139648"/>
    </source>
</evidence>
<evidence type="ECO:0008006" key="6">
    <source>
        <dbReference type="Google" id="ProtNLM"/>
    </source>
</evidence>
<feature type="signal peptide" evidence="3">
    <location>
        <begin position="1"/>
        <end position="21"/>
    </location>
</feature>
<reference evidence="4" key="1">
    <citation type="submission" date="2022-06" db="EMBL/GenBank/DDBJ databases">
        <title>Sequencing the genomes of 1000 actinobacteria strains.</title>
        <authorList>
            <person name="Klenk H.-P."/>
        </authorList>
    </citation>
    <scope>NUCLEOTIDE SEQUENCE</scope>
    <source>
        <strain evidence="4">DSM 46694</strain>
    </source>
</reference>
<keyword evidence="2" id="KW-1133">Transmembrane helix</keyword>
<dbReference type="AlphaFoldDB" id="A0A9X2K2V9"/>
<feature type="transmembrane region" description="Helical" evidence="2">
    <location>
        <begin position="155"/>
        <end position="177"/>
    </location>
</feature>
<gene>
    <name evidence="4" type="ORF">HD597_005438</name>
</gene>
<feature type="compositionally biased region" description="Low complexity" evidence="1">
    <location>
        <begin position="309"/>
        <end position="329"/>
    </location>
</feature>
<dbReference type="EMBL" id="JAMZEB010000002">
    <property type="protein sequence ID" value="MCP2358418.1"/>
    <property type="molecule type" value="Genomic_DNA"/>
</dbReference>
<feature type="chain" id="PRO_5040831252" description="Secreted protein" evidence="3">
    <location>
        <begin position="22"/>
        <end position="416"/>
    </location>
</feature>
<feature type="transmembrane region" description="Helical" evidence="2">
    <location>
        <begin position="125"/>
        <end position="148"/>
    </location>
</feature>
<keyword evidence="5" id="KW-1185">Reference proteome</keyword>
<feature type="region of interest" description="Disordered" evidence="1">
    <location>
        <begin position="301"/>
        <end position="337"/>
    </location>
</feature>
<proteinExistence type="predicted"/>
<keyword evidence="2" id="KW-0812">Transmembrane</keyword>
<keyword evidence="3" id="KW-0732">Signal</keyword>
<name>A0A9X2K2V9_9ACTN</name>
<evidence type="ECO:0000256" key="2">
    <source>
        <dbReference type="SAM" id="Phobius"/>
    </source>
</evidence>
<evidence type="ECO:0000256" key="1">
    <source>
        <dbReference type="SAM" id="MobiDB-lite"/>
    </source>
</evidence>
<comment type="caution">
    <text evidence="4">The sequence shown here is derived from an EMBL/GenBank/DDBJ whole genome shotgun (WGS) entry which is preliminary data.</text>
</comment>
<organism evidence="4 5">
    <name type="scientific">Nonomuraea thailandensis</name>
    <dbReference type="NCBI Taxonomy" id="1188745"/>
    <lineage>
        <taxon>Bacteria</taxon>
        <taxon>Bacillati</taxon>
        <taxon>Actinomycetota</taxon>
        <taxon>Actinomycetes</taxon>
        <taxon>Streptosporangiales</taxon>
        <taxon>Streptosporangiaceae</taxon>
        <taxon>Nonomuraea</taxon>
    </lineage>
</organism>
<accession>A0A9X2K2V9</accession>